<feature type="region of interest" description="Disordered" evidence="5">
    <location>
        <begin position="171"/>
        <end position="192"/>
    </location>
</feature>
<dbReference type="PIRSF" id="PIRSF019345">
    <property type="entry name" value="ScpB"/>
    <property type="match status" value="1"/>
</dbReference>
<evidence type="ECO:0000256" key="1">
    <source>
        <dbReference type="ARBA" id="ARBA00022490"/>
    </source>
</evidence>
<dbReference type="InterPro" id="IPR005234">
    <property type="entry name" value="ScpB_csome_segregation"/>
</dbReference>
<evidence type="ECO:0000256" key="3">
    <source>
        <dbReference type="ARBA" id="ARBA00022829"/>
    </source>
</evidence>
<dbReference type="GO" id="GO:0051301">
    <property type="term" value="P:cell division"/>
    <property type="evidence" value="ECO:0007669"/>
    <property type="project" value="UniProtKB-KW"/>
</dbReference>
<evidence type="ECO:0000256" key="5">
    <source>
        <dbReference type="SAM" id="MobiDB-lite"/>
    </source>
</evidence>
<evidence type="ECO:0000256" key="4">
    <source>
        <dbReference type="ARBA" id="ARBA00023306"/>
    </source>
</evidence>
<evidence type="ECO:0000313" key="7">
    <source>
        <dbReference type="Proteomes" id="UP001176960"/>
    </source>
</evidence>
<keyword evidence="3" id="KW-0159">Chromosome partition</keyword>
<dbReference type="GO" id="GO:0051304">
    <property type="term" value="P:chromosome separation"/>
    <property type="evidence" value="ECO:0007669"/>
    <property type="project" value="InterPro"/>
</dbReference>
<dbReference type="InterPro" id="IPR036390">
    <property type="entry name" value="WH_DNA-bd_sf"/>
</dbReference>
<dbReference type="SUPFAM" id="SSF46785">
    <property type="entry name" value="Winged helix' DNA-binding domain"/>
    <property type="match status" value="2"/>
</dbReference>
<dbReference type="PANTHER" id="PTHR34298:SF2">
    <property type="entry name" value="SEGREGATION AND CONDENSATION PROTEIN B"/>
    <property type="match status" value="1"/>
</dbReference>
<organism evidence="6 7">
    <name type="scientific">Brytella acorum</name>
    <dbReference type="NCBI Taxonomy" id="2959299"/>
    <lineage>
        <taxon>Bacteria</taxon>
        <taxon>Pseudomonadati</taxon>
        <taxon>Pseudomonadota</taxon>
        <taxon>Alphaproteobacteria</taxon>
        <taxon>Acetobacterales</taxon>
        <taxon>Acetobacteraceae</taxon>
        <taxon>Brytella</taxon>
    </lineage>
</organism>
<dbReference type="RefSeq" id="WP_289842558.1">
    <property type="nucleotide sequence ID" value="NZ_CATKSH010000005.1"/>
</dbReference>
<dbReference type="PANTHER" id="PTHR34298">
    <property type="entry name" value="SEGREGATION AND CONDENSATION PROTEIN B"/>
    <property type="match status" value="1"/>
</dbReference>
<evidence type="ECO:0000313" key="6">
    <source>
        <dbReference type="EMBL" id="CAI9120318.1"/>
    </source>
</evidence>
<reference evidence="6" key="1">
    <citation type="submission" date="2023-03" db="EMBL/GenBank/DDBJ databases">
        <authorList>
            <person name="Cleenwerck I."/>
        </authorList>
    </citation>
    <scope>NUCLEOTIDE SEQUENCE</scope>
    <source>
        <strain evidence="6">LMG 32879</strain>
    </source>
</reference>
<dbReference type="Proteomes" id="UP001176960">
    <property type="component" value="Unassembled WGS sequence"/>
</dbReference>
<protein>
    <submittedName>
        <fullName evidence="6">SMC-Scp complex subunit ScpB</fullName>
    </submittedName>
</protein>
<dbReference type="AlphaFoldDB" id="A0AA35UFP8"/>
<keyword evidence="2" id="KW-0132">Cell division</keyword>
<keyword evidence="1" id="KW-0963">Cytoplasm</keyword>
<dbReference type="NCBIfam" id="TIGR00281">
    <property type="entry name" value="SMC-Scp complex subunit ScpB"/>
    <property type="match status" value="1"/>
</dbReference>
<name>A0AA35UFP8_9PROT</name>
<gene>
    <name evidence="6" type="primary">scpB</name>
    <name evidence="6" type="ORF">LMG32879_001150</name>
</gene>
<dbReference type="Pfam" id="PF04079">
    <property type="entry name" value="SMC_ScpB"/>
    <property type="match status" value="1"/>
</dbReference>
<keyword evidence="4" id="KW-0131">Cell cycle</keyword>
<dbReference type="EMBL" id="CATKSH010000005">
    <property type="protein sequence ID" value="CAI9120318.1"/>
    <property type="molecule type" value="Genomic_DNA"/>
</dbReference>
<comment type="caution">
    <text evidence="6">The sequence shown here is derived from an EMBL/GenBank/DDBJ whole genome shotgun (WGS) entry which is preliminary data.</text>
</comment>
<sequence length="192" mass="20777">MTVLSRAIEAMIFASQEPVGEASLRDFLEQNGASPEDLPQMIAEISARYDGHGIELVSVAKGWQFRTCVELASMLTTVVERPRRLSRAAMEALAVVAYHQPCTRAEIETIRGVALNQSVLDALLGDDLIVPRGRKEVPGRPVLWGTSGKFLSAFGLVDLNALPRREELLVEPVSAEAPDEDGIAPVSEDGPT</sequence>
<dbReference type="Gene3D" id="1.10.10.10">
    <property type="entry name" value="Winged helix-like DNA-binding domain superfamily/Winged helix DNA-binding domain"/>
    <property type="match status" value="2"/>
</dbReference>
<evidence type="ECO:0000256" key="2">
    <source>
        <dbReference type="ARBA" id="ARBA00022618"/>
    </source>
</evidence>
<proteinExistence type="predicted"/>
<keyword evidence="7" id="KW-1185">Reference proteome</keyword>
<dbReference type="InterPro" id="IPR036388">
    <property type="entry name" value="WH-like_DNA-bd_sf"/>
</dbReference>
<accession>A0AA35UFP8</accession>